<evidence type="ECO:0000256" key="5">
    <source>
        <dbReference type="ARBA" id="ARBA00022723"/>
    </source>
</evidence>
<evidence type="ECO:0000313" key="9">
    <source>
        <dbReference type="EMBL" id="CAH1955757.1"/>
    </source>
</evidence>
<comment type="caution">
    <text evidence="9">The sequence shown here is derived from an EMBL/GenBank/DDBJ whole genome shotgun (WGS) entry which is preliminary data.</text>
</comment>
<gene>
    <name evidence="9" type="ORF">ACAOBT_LOCUS1215</name>
</gene>
<name>A0A9P0JJB6_ACAOB</name>
<dbReference type="EMBL" id="CAKOFQ010006662">
    <property type="protein sequence ID" value="CAH1955757.1"/>
    <property type="molecule type" value="Genomic_DNA"/>
</dbReference>
<evidence type="ECO:0000256" key="7">
    <source>
        <dbReference type="ARBA" id="ARBA00023242"/>
    </source>
</evidence>
<evidence type="ECO:0000256" key="1">
    <source>
        <dbReference type="ARBA" id="ARBA00001968"/>
    </source>
</evidence>
<feature type="domain" description="DDE Tnp4" evidence="8">
    <location>
        <begin position="175"/>
        <end position="340"/>
    </location>
</feature>
<dbReference type="OrthoDB" id="8193319at2759"/>
<keyword evidence="4" id="KW-0540">Nuclease</keyword>
<protein>
    <recommendedName>
        <fullName evidence="8">DDE Tnp4 domain-containing protein</fullName>
    </recommendedName>
</protein>
<dbReference type="GO" id="GO:0004518">
    <property type="term" value="F:nuclease activity"/>
    <property type="evidence" value="ECO:0007669"/>
    <property type="project" value="UniProtKB-KW"/>
</dbReference>
<proteinExistence type="inferred from homology"/>
<organism evidence="9 10">
    <name type="scientific">Acanthoscelides obtectus</name>
    <name type="common">Bean weevil</name>
    <name type="synonym">Bruchus obtectus</name>
    <dbReference type="NCBI Taxonomy" id="200917"/>
    <lineage>
        <taxon>Eukaryota</taxon>
        <taxon>Metazoa</taxon>
        <taxon>Ecdysozoa</taxon>
        <taxon>Arthropoda</taxon>
        <taxon>Hexapoda</taxon>
        <taxon>Insecta</taxon>
        <taxon>Pterygota</taxon>
        <taxon>Neoptera</taxon>
        <taxon>Endopterygota</taxon>
        <taxon>Coleoptera</taxon>
        <taxon>Polyphaga</taxon>
        <taxon>Cucujiformia</taxon>
        <taxon>Chrysomeloidea</taxon>
        <taxon>Chrysomelidae</taxon>
        <taxon>Bruchinae</taxon>
        <taxon>Bruchini</taxon>
        <taxon>Acanthoscelides</taxon>
    </lineage>
</organism>
<evidence type="ECO:0000256" key="2">
    <source>
        <dbReference type="ARBA" id="ARBA00004123"/>
    </source>
</evidence>
<sequence length="418" mass="47986">MSREVVVAGAAFIAMYLLVEENEDENKPRRRRRWWKTQLYKKRAGSELMIDLKSQELSGQYKNFTRMSPIDFEYLITLVGPKVGKYDTPMRAAISVQDRLALTVRFLATGDSYTSLQYIFRISKQSISLIVPEVCLAIIEAIKENILVPTTPAGWKEISKKFEELWNFPHCIGSMDGKHVIIDAPIHSGTEYRNYKPFFSIVMFAVVDAEYNFLFVDAGCQGRISDGGVFKDTIFFKKLEADNLGLPLAETLVGRNKEVPYVLVSDSAFPLAEHIMKPDPGDFPKGSKQRIFNYRLSRARRIVENVFGIIASVFRVLRRPILLQPENAEIIVMTIAHLHNFLRKNSESQRYYTPLGSFDREEAGQIVEGSWRNEPNIGSLLPLRNVPRRAPLIAKHIREEFSDYFCNEGKVPWQDRYC</sequence>
<dbReference type="GO" id="GO:0005634">
    <property type="term" value="C:nucleus"/>
    <property type="evidence" value="ECO:0007669"/>
    <property type="project" value="UniProtKB-SubCell"/>
</dbReference>
<dbReference type="InterPro" id="IPR027806">
    <property type="entry name" value="HARBI1_dom"/>
</dbReference>
<evidence type="ECO:0000313" key="10">
    <source>
        <dbReference type="Proteomes" id="UP001152888"/>
    </source>
</evidence>
<dbReference type="PANTHER" id="PTHR22930">
    <property type="match status" value="1"/>
</dbReference>
<evidence type="ECO:0000256" key="4">
    <source>
        <dbReference type="ARBA" id="ARBA00022722"/>
    </source>
</evidence>
<dbReference type="Pfam" id="PF13359">
    <property type="entry name" value="DDE_Tnp_4"/>
    <property type="match status" value="1"/>
</dbReference>
<reference evidence="9" key="1">
    <citation type="submission" date="2022-03" db="EMBL/GenBank/DDBJ databases">
        <authorList>
            <person name="Sayadi A."/>
        </authorList>
    </citation>
    <scope>NUCLEOTIDE SEQUENCE</scope>
</reference>
<keyword evidence="5" id="KW-0479">Metal-binding</keyword>
<dbReference type="GO" id="GO:0016787">
    <property type="term" value="F:hydrolase activity"/>
    <property type="evidence" value="ECO:0007669"/>
    <property type="project" value="UniProtKB-KW"/>
</dbReference>
<dbReference type="InterPro" id="IPR045249">
    <property type="entry name" value="HARBI1-like"/>
</dbReference>
<dbReference type="GO" id="GO:0046872">
    <property type="term" value="F:metal ion binding"/>
    <property type="evidence" value="ECO:0007669"/>
    <property type="project" value="UniProtKB-KW"/>
</dbReference>
<keyword evidence="7" id="KW-0539">Nucleus</keyword>
<keyword evidence="10" id="KW-1185">Reference proteome</keyword>
<comment type="subcellular location">
    <subcellularLocation>
        <location evidence="2">Nucleus</location>
    </subcellularLocation>
</comment>
<evidence type="ECO:0000259" key="8">
    <source>
        <dbReference type="Pfam" id="PF13359"/>
    </source>
</evidence>
<comment type="similarity">
    <text evidence="3">Belongs to the HARBI1 family.</text>
</comment>
<dbReference type="PANTHER" id="PTHR22930:SF269">
    <property type="entry name" value="NUCLEASE HARBI1-LIKE PROTEIN"/>
    <property type="match status" value="1"/>
</dbReference>
<dbReference type="Proteomes" id="UP001152888">
    <property type="component" value="Unassembled WGS sequence"/>
</dbReference>
<accession>A0A9P0JJB6</accession>
<keyword evidence="6" id="KW-0378">Hydrolase</keyword>
<dbReference type="AlphaFoldDB" id="A0A9P0JJB6"/>
<comment type="cofactor">
    <cofactor evidence="1">
        <name>a divalent metal cation</name>
        <dbReference type="ChEBI" id="CHEBI:60240"/>
    </cofactor>
</comment>
<evidence type="ECO:0000256" key="3">
    <source>
        <dbReference type="ARBA" id="ARBA00006958"/>
    </source>
</evidence>
<evidence type="ECO:0000256" key="6">
    <source>
        <dbReference type="ARBA" id="ARBA00022801"/>
    </source>
</evidence>